<proteinExistence type="predicted"/>
<protein>
    <submittedName>
        <fullName evidence="1">Uncharacterized protein</fullName>
    </submittedName>
</protein>
<name>A0A0A9H2J5_ARUDO</name>
<dbReference type="EMBL" id="GBRH01168845">
    <property type="protein sequence ID" value="JAE29051.1"/>
    <property type="molecule type" value="Transcribed_RNA"/>
</dbReference>
<organism evidence="1">
    <name type="scientific">Arundo donax</name>
    <name type="common">Giant reed</name>
    <name type="synonym">Donax arundinaceus</name>
    <dbReference type="NCBI Taxonomy" id="35708"/>
    <lineage>
        <taxon>Eukaryota</taxon>
        <taxon>Viridiplantae</taxon>
        <taxon>Streptophyta</taxon>
        <taxon>Embryophyta</taxon>
        <taxon>Tracheophyta</taxon>
        <taxon>Spermatophyta</taxon>
        <taxon>Magnoliopsida</taxon>
        <taxon>Liliopsida</taxon>
        <taxon>Poales</taxon>
        <taxon>Poaceae</taxon>
        <taxon>PACMAD clade</taxon>
        <taxon>Arundinoideae</taxon>
        <taxon>Arundineae</taxon>
        <taxon>Arundo</taxon>
    </lineage>
</organism>
<dbReference type="AlphaFoldDB" id="A0A0A9H2J5"/>
<reference evidence="1" key="2">
    <citation type="journal article" date="2015" name="Data Brief">
        <title>Shoot transcriptome of the giant reed, Arundo donax.</title>
        <authorList>
            <person name="Barrero R.A."/>
            <person name="Guerrero F.D."/>
            <person name="Moolhuijzen P."/>
            <person name="Goolsby J.A."/>
            <person name="Tidwell J."/>
            <person name="Bellgard S.E."/>
            <person name="Bellgard M.I."/>
        </authorList>
    </citation>
    <scope>NUCLEOTIDE SEQUENCE</scope>
    <source>
        <tissue evidence="1">Shoot tissue taken approximately 20 cm above the soil surface</tissue>
    </source>
</reference>
<sequence>MMKPFVRSSILGPLDYLTADLSSSHNNGICLPKSKLRDVLDCKIYLMAGNMMWFNQNKVFTESSFCHLFLCHSPACNREYWSTRVA</sequence>
<reference evidence="1" key="1">
    <citation type="submission" date="2014-09" db="EMBL/GenBank/DDBJ databases">
        <authorList>
            <person name="Magalhaes I.L.F."/>
            <person name="Oliveira U."/>
            <person name="Santos F.R."/>
            <person name="Vidigal T.H.D.A."/>
            <person name="Brescovit A.D."/>
            <person name="Santos A.J."/>
        </authorList>
    </citation>
    <scope>NUCLEOTIDE SEQUENCE</scope>
    <source>
        <tissue evidence="1">Shoot tissue taken approximately 20 cm above the soil surface</tissue>
    </source>
</reference>
<accession>A0A0A9H2J5</accession>
<evidence type="ECO:0000313" key="1">
    <source>
        <dbReference type="EMBL" id="JAE29051.1"/>
    </source>
</evidence>